<dbReference type="PROSITE" id="PS00108">
    <property type="entry name" value="PROTEIN_KINASE_ST"/>
    <property type="match status" value="1"/>
</dbReference>
<dbReference type="RefSeq" id="XP_022251978.1">
    <property type="nucleotide sequence ID" value="XM_022396270.1"/>
</dbReference>
<feature type="compositionally biased region" description="Polar residues" evidence="6">
    <location>
        <begin position="417"/>
        <end position="432"/>
    </location>
</feature>
<keyword evidence="8" id="KW-1185">Reference proteome</keyword>
<dbReference type="RefSeq" id="XP_013783842.1">
    <property type="nucleotide sequence ID" value="XM_013928388.2"/>
</dbReference>
<evidence type="ECO:0000256" key="6">
    <source>
        <dbReference type="SAM" id="MobiDB-lite"/>
    </source>
</evidence>
<evidence type="ECO:0000313" key="9">
    <source>
        <dbReference type="RefSeq" id="XP_013783841.1"/>
    </source>
</evidence>
<evidence type="ECO:0000256" key="3">
    <source>
        <dbReference type="ARBA" id="ARBA00022840"/>
    </source>
</evidence>
<proteinExistence type="inferred from homology"/>
<accession>A0ABM1BKK2</accession>
<dbReference type="PANTHER" id="PTHR11909">
    <property type="entry name" value="CASEIN KINASE-RELATED"/>
    <property type="match status" value="1"/>
</dbReference>
<evidence type="ECO:0000256" key="1">
    <source>
        <dbReference type="ARBA" id="ARBA00012513"/>
    </source>
</evidence>
<evidence type="ECO:0000259" key="7">
    <source>
        <dbReference type="PROSITE" id="PS50011"/>
    </source>
</evidence>
<dbReference type="InterPro" id="IPR017441">
    <property type="entry name" value="Protein_kinase_ATP_BS"/>
</dbReference>
<dbReference type="Gene3D" id="1.10.510.10">
    <property type="entry name" value="Transferase(Phosphotransferase) domain 1"/>
    <property type="match status" value="1"/>
</dbReference>
<keyword evidence="2 4" id="KW-0547">Nucleotide-binding</keyword>
<dbReference type="SUPFAM" id="SSF56112">
    <property type="entry name" value="Protein kinase-like (PK-like)"/>
    <property type="match status" value="1"/>
</dbReference>
<dbReference type="EC" id="2.7.11.1" evidence="1"/>
<keyword evidence="3 4" id="KW-0067">ATP-binding</keyword>
<dbReference type="PROSITE" id="PS00107">
    <property type="entry name" value="PROTEIN_KINASE_ATP"/>
    <property type="match status" value="1"/>
</dbReference>
<dbReference type="Proteomes" id="UP000694941">
    <property type="component" value="Unplaced"/>
</dbReference>
<evidence type="ECO:0000256" key="4">
    <source>
        <dbReference type="PROSITE-ProRule" id="PRU10141"/>
    </source>
</evidence>
<dbReference type="PROSITE" id="PS50011">
    <property type="entry name" value="PROTEIN_KINASE_DOM"/>
    <property type="match status" value="1"/>
</dbReference>
<dbReference type="InterPro" id="IPR000719">
    <property type="entry name" value="Prot_kinase_dom"/>
</dbReference>
<feature type="domain" description="Protein kinase" evidence="7">
    <location>
        <begin position="49"/>
        <end position="394"/>
    </location>
</feature>
<protein>
    <recommendedName>
        <fullName evidence="1">non-specific serine/threonine protein kinase</fullName>
        <ecNumber evidence="1">2.7.11.1</ecNumber>
    </recommendedName>
</protein>
<dbReference type="SMART" id="SM00220">
    <property type="entry name" value="S_TKc"/>
    <property type="match status" value="1"/>
</dbReference>
<feature type="binding site" evidence="4">
    <location>
        <position position="83"/>
    </location>
    <ligand>
        <name>ATP</name>
        <dbReference type="ChEBI" id="CHEBI:30616"/>
    </ligand>
</feature>
<evidence type="ECO:0000313" key="8">
    <source>
        <dbReference type="Proteomes" id="UP000694941"/>
    </source>
</evidence>
<evidence type="ECO:0000256" key="5">
    <source>
        <dbReference type="RuleBase" id="RU000304"/>
    </source>
</evidence>
<evidence type="ECO:0000313" key="10">
    <source>
        <dbReference type="RefSeq" id="XP_013783842.1"/>
    </source>
</evidence>
<sequence length="455" mass="52298">MPKRGSRENEGPDEKKKAIIRPRVASNGHRLPDPIPAGEVLTDVMKKQWKLGSSVGLGGFGEIYLASDNISKTVGPEASYVVKVEHHTNGPLFSEMHFYHRVAKTEQIDEWVLKKDLDFLGMPRFIGSGSHEYRGVKYRFMVMERFGEDLQKILDRSNKLFPEKTVYTLGIRIVDILEYIHSFGYIHADVKASNLLLGYGKGRENQVYLVDYGLACRYNNSDGTHKEYKEDLRKAHDGTIEFTSRDAHIGAHSRRGDLEILGYNMLQWLCRKLPWEDDLKDTEYVSKEKSRYMSNIPLFMKKCFGASQCPEGIQEYMLYVASLHFEADPNYEHCKQILRQSIRRAGYKDDGKLDFTLPKSISNKSFKKRLAEYKKQETSPRMKRAQRIASSDFADDIVADRPRTKKAASDIPGLMSRSPSENHINGSRNILENPTPAMLMVMQRKLEQQQKQKED</sequence>
<dbReference type="GeneID" id="106467994"/>
<evidence type="ECO:0000313" key="13">
    <source>
        <dbReference type="RefSeq" id="XP_022251980.1"/>
    </source>
</evidence>
<keyword evidence="5" id="KW-0723">Serine/threonine-protein kinase</keyword>
<dbReference type="RefSeq" id="XP_022251980.1">
    <property type="nucleotide sequence ID" value="XM_022396272.1"/>
</dbReference>
<evidence type="ECO:0000313" key="12">
    <source>
        <dbReference type="RefSeq" id="XP_022251979.1"/>
    </source>
</evidence>
<reference evidence="9 10" key="1">
    <citation type="submission" date="2025-05" db="UniProtKB">
        <authorList>
            <consortium name="RefSeq"/>
        </authorList>
    </citation>
    <scope>IDENTIFICATION</scope>
    <source>
        <tissue evidence="9 10">Muscle</tissue>
    </source>
</reference>
<feature type="region of interest" description="Disordered" evidence="6">
    <location>
        <begin position="401"/>
        <end position="432"/>
    </location>
</feature>
<dbReference type="RefSeq" id="XP_022251979.1">
    <property type="nucleotide sequence ID" value="XM_022396271.1"/>
</dbReference>
<dbReference type="CDD" id="cd14015">
    <property type="entry name" value="STKc_VRK"/>
    <property type="match status" value="1"/>
</dbReference>
<dbReference type="RefSeq" id="XP_013783841.1">
    <property type="nucleotide sequence ID" value="XM_013928387.2"/>
</dbReference>
<dbReference type="Pfam" id="PF00069">
    <property type="entry name" value="Pkinase"/>
    <property type="match status" value="1"/>
</dbReference>
<keyword evidence="5" id="KW-0808">Transferase</keyword>
<comment type="similarity">
    <text evidence="5">Belongs to the protein kinase superfamily.</text>
</comment>
<evidence type="ECO:0000313" key="11">
    <source>
        <dbReference type="RefSeq" id="XP_022251978.1"/>
    </source>
</evidence>
<dbReference type="InterPro" id="IPR008271">
    <property type="entry name" value="Ser/Thr_kinase_AS"/>
</dbReference>
<keyword evidence="5" id="KW-0418">Kinase</keyword>
<gene>
    <name evidence="9 10 11 12 13" type="primary">LOC106467994</name>
</gene>
<dbReference type="InterPro" id="IPR011009">
    <property type="entry name" value="Kinase-like_dom_sf"/>
</dbReference>
<organism evidence="8 10">
    <name type="scientific">Limulus polyphemus</name>
    <name type="common">Atlantic horseshoe crab</name>
    <dbReference type="NCBI Taxonomy" id="6850"/>
    <lineage>
        <taxon>Eukaryota</taxon>
        <taxon>Metazoa</taxon>
        <taxon>Ecdysozoa</taxon>
        <taxon>Arthropoda</taxon>
        <taxon>Chelicerata</taxon>
        <taxon>Merostomata</taxon>
        <taxon>Xiphosura</taxon>
        <taxon>Limulidae</taxon>
        <taxon>Limulus</taxon>
    </lineage>
</organism>
<name>A0ABM1BKK2_LIMPO</name>
<evidence type="ECO:0000256" key="2">
    <source>
        <dbReference type="ARBA" id="ARBA00022741"/>
    </source>
</evidence>
<dbReference type="InterPro" id="IPR050235">
    <property type="entry name" value="CK1_Ser-Thr_kinase"/>
</dbReference>